<accession>A0A9D1CQU2</accession>
<evidence type="ECO:0000313" key="4">
    <source>
        <dbReference type="Proteomes" id="UP000886887"/>
    </source>
</evidence>
<organism evidence="3 4">
    <name type="scientific">Candidatus Onthenecus intestinigallinarum</name>
    <dbReference type="NCBI Taxonomy" id="2840875"/>
    <lineage>
        <taxon>Bacteria</taxon>
        <taxon>Bacillati</taxon>
        <taxon>Bacillota</taxon>
        <taxon>Clostridia</taxon>
        <taxon>Eubacteriales</taxon>
        <taxon>Candidatus Onthenecus</taxon>
    </lineage>
</organism>
<evidence type="ECO:0000313" key="3">
    <source>
        <dbReference type="EMBL" id="HIQ71960.1"/>
    </source>
</evidence>
<dbReference type="EMBL" id="DVFJ01000025">
    <property type="protein sequence ID" value="HIQ71960.1"/>
    <property type="molecule type" value="Genomic_DNA"/>
</dbReference>
<feature type="non-terminal residue" evidence="3">
    <location>
        <position position="299"/>
    </location>
</feature>
<evidence type="ECO:0000256" key="2">
    <source>
        <dbReference type="SAM" id="SignalP"/>
    </source>
</evidence>
<protein>
    <submittedName>
        <fullName evidence="3">Uncharacterized protein</fullName>
    </submittedName>
</protein>
<feature type="region of interest" description="Disordered" evidence="1">
    <location>
        <begin position="216"/>
        <end position="299"/>
    </location>
</feature>
<feature type="signal peptide" evidence="2">
    <location>
        <begin position="1"/>
        <end position="25"/>
    </location>
</feature>
<comment type="caution">
    <text evidence="3">The sequence shown here is derived from an EMBL/GenBank/DDBJ whole genome shotgun (WGS) entry which is preliminary data.</text>
</comment>
<sequence>MLTYKGRKALIVALLCACLSLAVLAGALADGAYLLDEPTTSSVQAVYWQIERIEIDAPQASAHRAFEASSSVSGVQPVSDEDALAGYEMEELLAQGASIGVEITRTVTGARVEHVYTWSTLPVYARGDVDLALSSEVLAAEDARIDTYMDVYLSGERIGRISADSKIGTPAEREIVVSLPESARDGAKVRLSFIVRDMNEAIRAQVSYDLTAHAGSVLPTPTPVPTPEPTPTPTPTPVPTAEPTPAPTAEPTPAPTAEPTPVPTPTPTPTPEPAPTPTPTPEPTPTVLPRHVSRTCGAP</sequence>
<dbReference type="PANTHER" id="PTHR48148:SF3">
    <property type="entry name" value="KERATINOCYTE PROLINE-RICH PROTEIN"/>
    <property type="match status" value="1"/>
</dbReference>
<gene>
    <name evidence="3" type="ORF">IAB73_07130</name>
</gene>
<dbReference type="Proteomes" id="UP000886887">
    <property type="component" value="Unassembled WGS sequence"/>
</dbReference>
<feature type="compositionally biased region" description="Pro residues" evidence="1">
    <location>
        <begin position="220"/>
        <end position="286"/>
    </location>
</feature>
<reference evidence="3" key="2">
    <citation type="journal article" date="2021" name="PeerJ">
        <title>Extensive microbial diversity within the chicken gut microbiome revealed by metagenomics and culture.</title>
        <authorList>
            <person name="Gilroy R."/>
            <person name="Ravi A."/>
            <person name="Getino M."/>
            <person name="Pursley I."/>
            <person name="Horton D.L."/>
            <person name="Alikhan N.F."/>
            <person name="Baker D."/>
            <person name="Gharbi K."/>
            <person name="Hall N."/>
            <person name="Watson M."/>
            <person name="Adriaenssens E.M."/>
            <person name="Foster-Nyarko E."/>
            <person name="Jarju S."/>
            <person name="Secka A."/>
            <person name="Antonio M."/>
            <person name="Oren A."/>
            <person name="Chaudhuri R.R."/>
            <person name="La Ragione R."/>
            <person name="Hildebrand F."/>
            <person name="Pallen M.J."/>
        </authorList>
    </citation>
    <scope>NUCLEOTIDE SEQUENCE</scope>
    <source>
        <strain evidence="3">ChiSxjej2B14-6234</strain>
    </source>
</reference>
<dbReference type="AlphaFoldDB" id="A0A9D1CQU2"/>
<proteinExistence type="predicted"/>
<feature type="chain" id="PRO_5039061502" evidence="2">
    <location>
        <begin position="26"/>
        <end position="299"/>
    </location>
</feature>
<evidence type="ECO:0000256" key="1">
    <source>
        <dbReference type="SAM" id="MobiDB-lite"/>
    </source>
</evidence>
<keyword evidence="2" id="KW-0732">Signal</keyword>
<reference evidence="3" key="1">
    <citation type="submission" date="2020-10" db="EMBL/GenBank/DDBJ databases">
        <authorList>
            <person name="Gilroy R."/>
        </authorList>
    </citation>
    <scope>NUCLEOTIDE SEQUENCE</scope>
    <source>
        <strain evidence="3">ChiSxjej2B14-6234</strain>
    </source>
</reference>
<name>A0A9D1CQU2_9FIRM</name>
<dbReference type="PANTHER" id="PTHR48148">
    <property type="entry name" value="KERATINOCYTE PROLINE-RICH PROTEIN"/>
    <property type="match status" value="1"/>
</dbReference>